<comment type="caution">
    <text evidence="1">The sequence shown here is derived from an EMBL/GenBank/DDBJ whole genome shotgun (WGS) entry which is preliminary data.</text>
</comment>
<proteinExistence type="predicted"/>
<reference evidence="1 2" key="1">
    <citation type="submission" date="2022-06" db="EMBL/GenBank/DDBJ databases">
        <authorList>
            <person name="Jeon C.O."/>
        </authorList>
    </citation>
    <scope>NUCLEOTIDE SEQUENCE [LARGE SCALE GENOMIC DNA]</scope>
    <source>
        <strain evidence="1 2">KCTC 13943</strain>
    </source>
</reference>
<dbReference type="EMBL" id="JAMQCR010000001">
    <property type="protein sequence ID" value="MCM2532442.1"/>
    <property type="molecule type" value="Genomic_DNA"/>
</dbReference>
<sequence length="72" mass="8320">MSEYQQFLDERDKIDFFIQKGYCINGVQEHLNGDTVGFLHPNGNITETILIKNPNARKYFSSLLIQQNQGTQ</sequence>
<gene>
    <name evidence="1" type="ORF">NDK43_08640</name>
</gene>
<evidence type="ECO:0000313" key="2">
    <source>
        <dbReference type="Proteomes" id="UP001523262"/>
    </source>
</evidence>
<organism evidence="1 2">
    <name type="scientific">Neobacillus pocheonensis</name>
    <dbReference type="NCBI Taxonomy" id="363869"/>
    <lineage>
        <taxon>Bacteria</taxon>
        <taxon>Bacillati</taxon>
        <taxon>Bacillota</taxon>
        <taxon>Bacilli</taxon>
        <taxon>Bacillales</taxon>
        <taxon>Bacillaceae</taxon>
        <taxon>Neobacillus</taxon>
    </lineage>
</organism>
<evidence type="ECO:0000313" key="1">
    <source>
        <dbReference type="EMBL" id="MCM2532442.1"/>
    </source>
</evidence>
<name>A0ABT0W802_9BACI</name>
<accession>A0ABT0W802</accession>
<keyword evidence="2" id="KW-1185">Reference proteome</keyword>
<protein>
    <submittedName>
        <fullName evidence="1">Uncharacterized protein</fullName>
    </submittedName>
</protein>
<dbReference type="Proteomes" id="UP001523262">
    <property type="component" value="Unassembled WGS sequence"/>
</dbReference>